<organism evidence="2 3">
    <name type="scientific">Citrus unshiu</name>
    <name type="common">Satsuma mandarin</name>
    <name type="synonym">Citrus nobilis var. unshiu</name>
    <dbReference type="NCBI Taxonomy" id="55188"/>
    <lineage>
        <taxon>Eukaryota</taxon>
        <taxon>Viridiplantae</taxon>
        <taxon>Streptophyta</taxon>
        <taxon>Embryophyta</taxon>
        <taxon>Tracheophyta</taxon>
        <taxon>Spermatophyta</taxon>
        <taxon>Magnoliopsida</taxon>
        <taxon>eudicotyledons</taxon>
        <taxon>Gunneridae</taxon>
        <taxon>Pentapetalae</taxon>
        <taxon>rosids</taxon>
        <taxon>malvids</taxon>
        <taxon>Sapindales</taxon>
        <taxon>Rutaceae</taxon>
        <taxon>Aurantioideae</taxon>
        <taxon>Citrus</taxon>
    </lineage>
</organism>
<comment type="caution">
    <text evidence="2">The sequence shown here is derived from an EMBL/GenBank/DDBJ whole genome shotgun (WGS) entry which is preliminary data.</text>
</comment>
<dbReference type="PROSITE" id="PS50088">
    <property type="entry name" value="ANK_REPEAT"/>
    <property type="match status" value="1"/>
</dbReference>
<feature type="repeat" description="ANK" evidence="1">
    <location>
        <begin position="84"/>
        <end position="116"/>
    </location>
</feature>
<evidence type="ECO:0000313" key="2">
    <source>
        <dbReference type="EMBL" id="GAY32487.1"/>
    </source>
</evidence>
<evidence type="ECO:0000313" key="3">
    <source>
        <dbReference type="Proteomes" id="UP000236630"/>
    </source>
</evidence>
<proteinExistence type="predicted"/>
<gene>
    <name evidence="2" type="ORF">CUMW_273800</name>
</gene>
<dbReference type="EMBL" id="BDQV01001373">
    <property type="protein sequence ID" value="GAY32487.1"/>
    <property type="molecule type" value="Genomic_DNA"/>
</dbReference>
<keyword evidence="3" id="KW-1185">Reference proteome</keyword>
<keyword evidence="1" id="KW-0040">ANK repeat</keyword>
<sequence length="128" mass="13859">MGVFLAKQGGRFLGDTACTDAKIMSSRYTLRDLKVLREAYQVLKLIQTGFDISAGKDDCLITTFTNCGTGTQTQTRKVQLYQCGGSTPLHLAPRGGSIDCTRKLLAWVADRLHRDASGLGLGTKVSCQ</sequence>
<name>A0A2H5MXX0_CITUN</name>
<evidence type="ECO:0000256" key="1">
    <source>
        <dbReference type="PROSITE-ProRule" id="PRU00023"/>
    </source>
</evidence>
<dbReference type="InterPro" id="IPR036770">
    <property type="entry name" value="Ankyrin_rpt-contain_sf"/>
</dbReference>
<accession>A0A2H5MXX0</accession>
<protein>
    <submittedName>
        <fullName evidence="2">Uncharacterized protein</fullName>
    </submittedName>
</protein>
<dbReference type="AlphaFoldDB" id="A0A2H5MXX0"/>
<reference evidence="2 3" key="1">
    <citation type="journal article" date="2017" name="Front. Genet.">
        <title>Draft sequencing of the heterozygous diploid genome of Satsuma (Citrus unshiu Marc.) using a hybrid assembly approach.</title>
        <authorList>
            <person name="Shimizu T."/>
            <person name="Tanizawa Y."/>
            <person name="Mochizuki T."/>
            <person name="Nagasaki H."/>
            <person name="Yoshioka T."/>
            <person name="Toyoda A."/>
            <person name="Fujiyama A."/>
            <person name="Kaminuma E."/>
            <person name="Nakamura Y."/>
        </authorList>
    </citation>
    <scope>NUCLEOTIDE SEQUENCE [LARGE SCALE GENOMIC DNA]</scope>
    <source>
        <strain evidence="3">cv. Miyagawa wase</strain>
    </source>
</reference>
<dbReference type="InterPro" id="IPR002110">
    <property type="entry name" value="Ankyrin_rpt"/>
</dbReference>
<dbReference type="Proteomes" id="UP000236630">
    <property type="component" value="Unassembled WGS sequence"/>
</dbReference>
<dbReference type="SUPFAM" id="SSF48403">
    <property type="entry name" value="Ankyrin repeat"/>
    <property type="match status" value="1"/>
</dbReference>